<dbReference type="PANTHER" id="PTHR45865:SF1">
    <property type="entry name" value="E3 UBIQUITIN-PROTEIN LIGASE SHPRH"/>
    <property type="match status" value="1"/>
</dbReference>
<dbReference type="InterPro" id="IPR027417">
    <property type="entry name" value="P-loop_NTPase"/>
</dbReference>
<evidence type="ECO:0000313" key="9">
    <source>
        <dbReference type="Proteomes" id="UP000183832"/>
    </source>
</evidence>
<dbReference type="InterPro" id="IPR011011">
    <property type="entry name" value="Znf_FYVE_PHD"/>
</dbReference>
<feature type="domain" description="RING-type" evidence="6">
    <location>
        <begin position="1059"/>
        <end position="1101"/>
    </location>
</feature>
<dbReference type="OrthoDB" id="423559at2759"/>
<dbReference type="Proteomes" id="UP000183832">
    <property type="component" value="Unassembled WGS sequence"/>
</dbReference>
<dbReference type="Pfam" id="PF00271">
    <property type="entry name" value="Helicase_C"/>
    <property type="match status" value="1"/>
</dbReference>
<keyword evidence="2 5" id="KW-0863">Zinc-finger</keyword>
<evidence type="ECO:0000256" key="3">
    <source>
        <dbReference type="ARBA" id="ARBA00022801"/>
    </source>
</evidence>
<dbReference type="SMART" id="SM00487">
    <property type="entry name" value="DEXDc"/>
    <property type="match status" value="1"/>
</dbReference>
<dbReference type="GO" id="GO:0016787">
    <property type="term" value="F:hydrolase activity"/>
    <property type="evidence" value="ECO:0007669"/>
    <property type="project" value="UniProtKB-KW"/>
</dbReference>
<dbReference type="GO" id="GO:0008270">
    <property type="term" value="F:zinc ion binding"/>
    <property type="evidence" value="ECO:0007669"/>
    <property type="project" value="UniProtKB-KW"/>
</dbReference>
<dbReference type="InterPro" id="IPR000330">
    <property type="entry name" value="SNF2_N"/>
</dbReference>
<dbReference type="GO" id="GO:0006974">
    <property type="term" value="P:DNA damage response"/>
    <property type="evidence" value="ECO:0007669"/>
    <property type="project" value="TreeGrafter"/>
</dbReference>
<evidence type="ECO:0000256" key="5">
    <source>
        <dbReference type="PROSITE-ProRule" id="PRU00175"/>
    </source>
</evidence>
<dbReference type="CDD" id="cd18793">
    <property type="entry name" value="SF2_C_SNF"/>
    <property type="match status" value="1"/>
</dbReference>
<keyword evidence="1" id="KW-0479">Metal-binding</keyword>
<dbReference type="InterPro" id="IPR038718">
    <property type="entry name" value="SNF2-like_sf"/>
</dbReference>
<keyword evidence="4" id="KW-0862">Zinc</keyword>
<dbReference type="PROSITE" id="PS51194">
    <property type="entry name" value="HELICASE_CTER"/>
    <property type="match status" value="1"/>
</dbReference>
<dbReference type="InterPro" id="IPR013083">
    <property type="entry name" value="Znf_RING/FYVE/PHD"/>
</dbReference>
<accession>A0A1J1J5L8</accession>
<dbReference type="STRING" id="568069.A0A1J1J5L8"/>
<evidence type="ECO:0000313" key="8">
    <source>
        <dbReference type="EMBL" id="CRL06169.1"/>
    </source>
</evidence>
<dbReference type="InterPro" id="IPR017907">
    <property type="entry name" value="Znf_RING_CS"/>
</dbReference>
<evidence type="ECO:0000259" key="6">
    <source>
        <dbReference type="PROSITE" id="PS50089"/>
    </source>
</evidence>
<protein>
    <submittedName>
        <fullName evidence="8">CLUMA_CG018880, isoform A</fullName>
    </submittedName>
</protein>
<dbReference type="EMBL" id="CVRI01000066">
    <property type="protein sequence ID" value="CRL06169.1"/>
    <property type="molecule type" value="Genomic_DNA"/>
</dbReference>
<dbReference type="SMART" id="SM00490">
    <property type="entry name" value="HELICc"/>
    <property type="match status" value="1"/>
</dbReference>
<sequence>MDLFITTIGQRSSEFSESDATFFYNHQEYKQLIDWHAFDKLLQLHRRTGFYLKSIPINGIDNLLLFYTNAYGIIFDKTIRREKKFLIDSIFEIYDEKIITEPVAGSSRASEERELTLENFYERLRQKHEFDDLETDIPQNVQHKHLRPLLRPYQVKGIKWLLKRELITDYLKPCYVKMQSKFNKNQTLFYNKYTQEIILNSPLPHKIPPGGFLTDEMGLGKTVEIIALMLMNPRKGVKRGAEEIEDVVEMQSKKPELKCICFKNVMKQKLPNKKLIRCIQCLCYQHLKCVFSHDVTEESFQSYICPFCWKSSGRIIQSSATIIVTPLSIKSQWKDEIMRHVSDKSFKTLMYDGITHGWVSPTELATYDAVITDFTTLSRELYFAETFDRSLRHSKKFEYPTSPLACVQWWRVVLDEAQMVEKKCNRPSQMVKKLLAVNRWATTGTPIEKDSIRCLYGLIFFFNLEPYANENIFDQLWNEYRSGSHDEMINIVSTVMWRTCKKNVENEINIPKQTEIVHKVEMSDLQKYFYGQAHLKTKLEFLKSVQDYLLRNGPVTKVNVQIDGKTKIRHESSIDLSMKDKFLYQFNNANLRVFLEPLKRLRQDCTIPSAFGISKNAVQLKFKKPLKPEQLHEYLTTKVSLNVKSALRGICSSINAIAGIKIATEDYDEARKLYKDLLKLAKDYNNGFVTVDSMLQIHAYQGLIDIAMKIEDSEELAMKKTYNVEMGRLEWKYVSNFYDKVKVINNDLMAQENEMKETRKGIKDANWWLNIVNSDRTHEYEAKLIDVINLELLSNVSSGLQYMEHLRTKRGVQMVLLQWFDKIGKHSNDVKRRFDDLKFIVKNLRPSNEMNDGDREKVSELAKVALSCHLNLADLEEDDQMNRETTRKGFCKLCVLKSKLNEYECVLFNKTLVEAGTDGSWNPRFEENLLKTILNYAKRFDFEDEIISTGNKFFKCLECLKSQFKLLAKLWVEVNYTVSALDEINMCKMRLEVVESPDEITSEDCIRNGIRIKITRHEVDDHLAEFHSEKHEAELNFARLNGRLKYLEHLKQQNEPPMCPICTNNPKEKYFVTICGHTICAECLEYLVGPAKRYLTCPTCRTKQELNSINSVTLCDNNSTRAIEGSYSPKIDEVLRSILMLKEKEADVKILLFSHWDSILKTISRGLDDNAITFRSSLASKFSKQIEDFKNFSKDVTVLLLNLKFGGKGLNLIEATHVFLVEPILNADEELQAIGRVHRIGQTRETFVHRFITNNTIEDTIYNKIISEKHKWMRKEFTIKDLEELFNVDVKFTSDNINSFEDSSDDDDEII</sequence>
<dbReference type="Gene3D" id="3.30.40.10">
    <property type="entry name" value="Zinc/RING finger domain, C3HC4 (zinc finger)"/>
    <property type="match status" value="1"/>
</dbReference>
<dbReference type="PROSITE" id="PS50089">
    <property type="entry name" value="ZF_RING_2"/>
    <property type="match status" value="1"/>
</dbReference>
<dbReference type="InterPro" id="IPR014001">
    <property type="entry name" value="Helicase_ATP-bd"/>
</dbReference>
<dbReference type="SUPFAM" id="SSF52540">
    <property type="entry name" value="P-loop containing nucleoside triphosphate hydrolases"/>
    <property type="match status" value="2"/>
</dbReference>
<evidence type="ECO:0000256" key="2">
    <source>
        <dbReference type="ARBA" id="ARBA00022771"/>
    </source>
</evidence>
<gene>
    <name evidence="8" type="ORF">CLUMA_CG018880</name>
</gene>
<dbReference type="InterPro" id="IPR001650">
    <property type="entry name" value="Helicase_C-like"/>
</dbReference>
<reference evidence="8 9" key="1">
    <citation type="submission" date="2015-04" db="EMBL/GenBank/DDBJ databases">
        <authorList>
            <person name="Syromyatnikov M.Y."/>
            <person name="Popov V.N."/>
        </authorList>
    </citation>
    <scope>NUCLEOTIDE SEQUENCE [LARGE SCALE GENOMIC DNA]</scope>
</reference>
<dbReference type="Pfam" id="PF21325">
    <property type="entry name" value="SHPRH_helical-1st"/>
    <property type="match status" value="1"/>
</dbReference>
<dbReference type="Pfam" id="PF00176">
    <property type="entry name" value="SNF2-rel_dom"/>
    <property type="match status" value="1"/>
</dbReference>
<keyword evidence="3" id="KW-0378">Hydrolase</keyword>
<dbReference type="GO" id="GO:0061630">
    <property type="term" value="F:ubiquitin protein ligase activity"/>
    <property type="evidence" value="ECO:0007669"/>
    <property type="project" value="TreeGrafter"/>
</dbReference>
<dbReference type="SUPFAM" id="SSF57850">
    <property type="entry name" value="RING/U-box"/>
    <property type="match status" value="1"/>
</dbReference>
<dbReference type="Pfam" id="PF14634">
    <property type="entry name" value="zf-RING_5"/>
    <property type="match status" value="1"/>
</dbReference>
<evidence type="ECO:0000256" key="1">
    <source>
        <dbReference type="ARBA" id="ARBA00022723"/>
    </source>
</evidence>
<proteinExistence type="predicted"/>
<dbReference type="Gene3D" id="3.40.50.10810">
    <property type="entry name" value="Tandem AAA-ATPase domain"/>
    <property type="match status" value="2"/>
</dbReference>
<evidence type="ECO:0000256" key="4">
    <source>
        <dbReference type="ARBA" id="ARBA00022833"/>
    </source>
</evidence>
<dbReference type="InterPro" id="IPR049730">
    <property type="entry name" value="SNF2/RAD54-like_C"/>
</dbReference>
<feature type="domain" description="Helicase C-terminal" evidence="7">
    <location>
        <begin position="1133"/>
        <end position="1283"/>
    </location>
</feature>
<dbReference type="InterPro" id="IPR052583">
    <property type="entry name" value="ATP-helicase/E3_Ub-Ligase"/>
</dbReference>
<evidence type="ECO:0000259" key="7">
    <source>
        <dbReference type="PROSITE" id="PS51194"/>
    </source>
</evidence>
<dbReference type="Gene3D" id="3.40.50.300">
    <property type="entry name" value="P-loop containing nucleotide triphosphate hydrolases"/>
    <property type="match status" value="1"/>
</dbReference>
<keyword evidence="9" id="KW-1185">Reference proteome</keyword>
<dbReference type="GO" id="GO:0005524">
    <property type="term" value="F:ATP binding"/>
    <property type="evidence" value="ECO:0007669"/>
    <property type="project" value="InterPro"/>
</dbReference>
<dbReference type="PROSITE" id="PS00518">
    <property type="entry name" value="ZF_RING_1"/>
    <property type="match status" value="1"/>
</dbReference>
<dbReference type="SUPFAM" id="SSF57903">
    <property type="entry name" value="FYVE/PHD zinc finger"/>
    <property type="match status" value="1"/>
</dbReference>
<dbReference type="InterPro" id="IPR048686">
    <property type="entry name" value="SHPRH_helical_1st"/>
</dbReference>
<organism evidence="8 9">
    <name type="scientific">Clunio marinus</name>
    <dbReference type="NCBI Taxonomy" id="568069"/>
    <lineage>
        <taxon>Eukaryota</taxon>
        <taxon>Metazoa</taxon>
        <taxon>Ecdysozoa</taxon>
        <taxon>Arthropoda</taxon>
        <taxon>Hexapoda</taxon>
        <taxon>Insecta</taxon>
        <taxon>Pterygota</taxon>
        <taxon>Neoptera</taxon>
        <taxon>Endopterygota</taxon>
        <taxon>Diptera</taxon>
        <taxon>Nematocera</taxon>
        <taxon>Chironomoidea</taxon>
        <taxon>Chironomidae</taxon>
        <taxon>Clunio</taxon>
    </lineage>
</organism>
<dbReference type="SMART" id="SM00184">
    <property type="entry name" value="RING"/>
    <property type="match status" value="1"/>
</dbReference>
<dbReference type="GO" id="GO:0005634">
    <property type="term" value="C:nucleus"/>
    <property type="evidence" value="ECO:0007669"/>
    <property type="project" value="TreeGrafter"/>
</dbReference>
<dbReference type="InterPro" id="IPR001841">
    <property type="entry name" value="Znf_RING"/>
</dbReference>
<dbReference type="PANTHER" id="PTHR45865">
    <property type="entry name" value="E3 UBIQUITIN-PROTEIN LIGASE SHPRH FAMILY MEMBER"/>
    <property type="match status" value="1"/>
</dbReference>
<name>A0A1J1J5L8_9DIPT</name>
<dbReference type="GO" id="GO:0000209">
    <property type="term" value="P:protein polyubiquitination"/>
    <property type="evidence" value="ECO:0007669"/>
    <property type="project" value="TreeGrafter"/>
</dbReference>